<feature type="transmembrane region" description="Helical" evidence="1">
    <location>
        <begin position="137"/>
        <end position="156"/>
    </location>
</feature>
<dbReference type="Pfam" id="PF09490">
    <property type="entry name" value="CbtA"/>
    <property type="match status" value="1"/>
</dbReference>
<keyword evidence="1" id="KW-0472">Membrane</keyword>
<organism evidence="2 3">
    <name type="scientific">Thermoleophilum album</name>
    <dbReference type="NCBI Taxonomy" id="29539"/>
    <lineage>
        <taxon>Bacteria</taxon>
        <taxon>Bacillati</taxon>
        <taxon>Actinomycetota</taxon>
        <taxon>Thermoleophilia</taxon>
        <taxon>Thermoleophilales</taxon>
        <taxon>Thermoleophilaceae</taxon>
        <taxon>Thermoleophilum</taxon>
    </lineage>
</organism>
<evidence type="ECO:0000313" key="2">
    <source>
        <dbReference type="EMBL" id="SEH12842.1"/>
    </source>
</evidence>
<gene>
    <name evidence="2" type="ORF">SAMN02745716_1221</name>
</gene>
<feature type="transmembrane region" description="Helical" evidence="1">
    <location>
        <begin position="99"/>
        <end position="117"/>
    </location>
</feature>
<sequence>MVRALLARGLVAGAVAGLCAALFARLFAEPSIDAAIAFEAAKEAARGAGAAPEVVPRALQATVGLVLATSVYGAAVGGVVALVFAALWGRLLGGRPGHAALVLAGVAFVVVFLAPFAKYPANPPGVGDPETIGRRTVLFLVMIWISIACAVAAVRAARLVRQRTHGRLTAAGGHLLGVLLYLLLVGLAAAVLPTIRETPRDFPAQTLWSFRLGAIGTQAALWATFAVVFAEGVERVMAGRPLWLARSARRPVAASLGQAPGNQRSGGP</sequence>
<keyword evidence="3" id="KW-1185">Reference proteome</keyword>
<evidence type="ECO:0000313" key="3">
    <source>
        <dbReference type="Proteomes" id="UP000222056"/>
    </source>
</evidence>
<feature type="transmembrane region" description="Helical" evidence="1">
    <location>
        <begin position="212"/>
        <end position="230"/>
    </location>
</feature>
<proteinExistence type="predicted"/>
<dbReference type="EMBL" id="FNWJ01000001">
    <property type="protein sequence ID" value="SEH12842.1"/>
    <property type="molecule type" value="Genomic_DNA"/>
</dbReference>
<protein>
    <submittedName>
        <fullName evidence="2">Probable cobalt transporter subunit (CbtA)</fullName>
    </submittedName>
</protein>
<dbReference type="STRING" id="29539.SAMN02745716_1221"/>
<dbReference type="AlphaFoldDB" id="A0A1H6FR68"/>
<dbReference type="RefSeq" id="WP_093117142.1">
    <property type="nucleotide sequence ID" value="NZ_FNWJ01000001.1"/>
</dbReference>
<feature type="transmembrane region" description="Helical" evidence="1">
    <location>
        <begin position="168"/>
        <end position="192"/>
    </location>
</feature>
<evidence type="ECO:0000256" key="1">
    <source>
        <dbReference type="SAM" id="Phobius"/>
    </source>
</evidence>
<keyword evidence="1" id="KW-1133">Transmembrane helix</keyword>
<keyword evidence="1" id="KW-0812">Transmembrane</keyword>
<accession>A0A1H6FR68</accession>
<reference evidence="3" key="1">
    <citation type="submission" date="2016-10" db="EMBL/GenBank/DDBJ databases">
        <authorList>
            <person name="Varghese N."/>
            <person name="Submissions S."/>
        </authorList>
    </citation>
    <scope>NUCLEOTIDE SEQUENCE [LARGE SCALE GENOMIC DNA]</scope>
    <source>
        <strain evidence="3">ATCC 35263</strain>
    </source>
</reference>
<dbReference type="Proteomes" id="UP000222056">
    <property type="component" value="Unassembled WGS sequence"/>
</dbReference>
<name>A0A1H6FR68_THEAL</name>
<feature type="transmembrane region" description="Helical" evidence="1">
    <location>
        <begin position="65"/>
        <end position="87"/>
    </location>
</feature>
<dbReference type="InterPro" id="IPR012666">
    <property type="entry name" value="CbtA_put"/>
</dbReference>
<dbReference type="OrthoDB" id="6851830at2"/>